<reference evidence="3 4" key="1">
    <citation type="journal article" date="2015" name="Nature">
        <title>rRNA introns, odd ribosomes, and small enigmatic genomes across a large radiation of phyla.</title>
        <authorList>
            <person name="Brown C.T."/>
            <person name="Hug L.A."/>
            <person name="Thomas B.C."/>
            <person name="Sharon I."/>
            <person name="Castelle C.J."/>
            <person name="Singh A."/>
            <person name="Wilkins M.J."/>
            <person name="Williams K.H."/>
            <person name="Banfield J.F."/>
        </authorList>
    </citation>
    <scope>NUCLEOTIDE SEQUENCE [LARGE SCALE GENOMIC DNA]</scope>
</reference>
<feature type="coiled-coil region" evidence="1">
    <location>
        <begin position="39"/>
        <end position="66"/>
    </location>
</feature>
<dbReference type="InterPro" id="IPR007060">
    <property type="entry name" value="FtsL/DivIC"/>
</dbReference>
<comment type="caution">
    <text evidence="3">The sequence shown here is derived from an EMBL/GenBank/DDBJ whole genome shotgun (WGS) entry which is preliminary data.</text>
</comment>
<dbReference type="EMBL" id="LBOZ01000016">
    <property type="protein sequence ID" value="KKP45839.1"/>
    <property type="molecule type" value="Genomic_DNA"/>
</dbReference>
<feature type="transmembrane region" description="Helical" evidence="2">
    <location>
        <begin position="6"/>
        <end position="26"/>
    </location>
</feature>
<protein>
    <submittedName>
        <fullName evidence="3">Septum formation initiator</fullName>
    </submittedName>
</protein>
<gene>
    <name evidence="3" type="ORF">UR38_C0016G0003</name>
</gene>
<dbReference type="AlphaFoldDB" id="A0A0F9ZNV4"/>
<accession>A0A0F9ZNV4</accession>
<keyword evidence="2" id="KW-1133">Transmembrane helix</keyword>
<keyword evidence="2" id="KW-0472">Membrane</keyword>
<evidence type="ECO:0000313" key="4">
    <source>
        <dbReference type="Proteomes" id="UP000033995"/>
    </source>
</evidence>
<dbReference type="Pfam" id="PF04977">
    <property type="entry name" value="DivIC"/>
    <property type="match status" value="1"/>
</dbReference>
<organism evidence="3 4">
    <name type="scientific">Candidatus Woesebacteria bacterium GW2011_GWA2_33_28</name>
    <dbReference type="NCBI Taxonomy" id="1618561"/>
    <lineage>
        <taxon>Bacteria</taxon>
        <taxon>Candidatus Woeseibacteriota</taxon>
    </lineage>
</organism>
<proteinExistence type="predicted"/>
<sequence>MNKKIVNIIGPLASIVLFVILFSSFFKSLKRIREGDALIKKSQIKLEKQEDENKKLEEQVRMVQSDEFVEKQLRNKLGLVREGEIVIVLPEADIVRKLAPIIPEEEEAKPKRNYIKWLDLFR</sequence>
<keyword evidence="1" id="KW-0175">Coiled coil</keyword>
<evidence type="ECO:0000313" key="3">
    <source>
        <dbReference type="EMBL" id="KKP45839.1"/>
    </source>
</evidence>
<dbReference type="Proteomes" id="UP000033995">
    <property type="component" value="Unassembled WGS sequence"/>
</dbReference>
<keyword evidence="2" id="KW-0812">Transmembrane</keyword>
<name>A0A0F9ZNV4_9BACT</name>
<evidence type="ECO:0000256" key="2">
    <source>
        <dbReference type="SAM" id="Phobius"/>
    </source>
</evidence>
<evidence type="ECO:0000256" key="1">
    <source>
        <dbReference type="SAM" id="Coils"/>
    </source>
</evidence>